<dbReference type="STRING" id="1658172.A0A1B7NJ61"/>
<sequence>MVADTPRFTVRPLSKQPRSDQKDSFRVFLSASSLLLVKVRAGDLCRLESPGGSPKTAIAWSAAEKIPDTVVQISKTVQDLYGFKLGEKISISKENELLDEVSAIRLEECTDANKISTLGPLLEADRGHWEWGLEYPLSKCEIIAEGMVFDLDLRGNRRTFKVVEIEPLTQSRSNTIFQFTARSKVFIGQALHRQTLSSSLAVPSSGLGGLRQQLMQINERLRDFTIQEHNVVMPSFYRSS</sequence>
<evidence type="ECO:0000313" key="1">
    <source>
        <dbReference type="EMBL" id="OAX76909.1"/>
    </source>
</evidence>
<gene>
    <name evidence="1" type="ORF">ACJ72_08798</name>
</gene>
<keyword evidence="2" id="KW-1185">Reference proteome</keyword>
<feature type="non-terminal residue" evidence="1">
    <location>
        <position position="240"/>
    </location>
</feature>
<accession>A0A1B7NJ61</accession>
<proteinExistence type="predicted"/>
<dbReference type="OrthoDB" id="27435at2759"/>
<name>A0A1B7NJ61_9EURO</name>
<dbReference type="EMBL" id="LGUA01004097">
    <property type="protein sequence ID" value="OAX76909.1"/>
    <property type="molecule type" value="Genomic_DNA"/>
</dbReference>
<comment type="caution">
    <text evidence="1">The sequence shown here is derived from an EMBL/GenBank/DDBJ whole genome shotgun (WGS) entry which is preliminary data.</text>
</comment>
<organism evidence="1 2">
    <name type="scientific">Emergomyces africanus</name>
    <dbReference type="NCBI Taxonomy" id="1955775"/>
    <lineage>
        <taxon>Eukaryota</taxon>
        <taxon>Fungi</taxon>
        <taxon>Dikarya</taxon>
        <taxon>Ascomycota</taxon>
        <taxon>Pezizomycotina</taxon>
        <taxon>Eurotiomycetes</taxon>
        <taxon>Eurotiomycetidae</taxon>
        <taxon>Onygenales</taxon>
        <taxon>Ajellomycetaceae</taxon>
        <taxon>Emergomyces</taxon>
    </lineage>
</organism>
<dbReference type="Proteomes" id="UP000091918">
    <property type="component" value="Unassembled WGS sequence"/>
</dbReference>
<reference evidence="1 2" key="1">
    <citation type="submission" date="2015-07" db="EMBL/GenBank/DDBJ databases">
        <title>Emmonsia species relationships and genome sequence.</title>
        <authorList>
            <person name="Cuomo C.A."/>
            <person name="Schwartz I.S."/>
            <person name="Kenyon C."/>
            <person name="de Hoog G.S."/>
            <person name="Govender N.P."/>
            <person name="Botha A."/>
            <person name="Moreno L."/>
            <person name="de Vries M."/>
            <person name="Munoz J.F."/>
            <person name="Stielow J.B."/>
        </authorList>
    </citation>
    <scope>NUCLEOTIDE SEQUENCE [LARGE SCALE GENOMIC DNA]</scope>
    <source>
        <strain evidence="1 2">CBS 136260</strain>
    </source>
</reference>
<dbReference type="AlphaFoldDB" id="A0A1B7NJ61"/>
<protein>
    <submittedName>
        <fullName evidence="1">Uncharacterized protein</fullName>
    </submittedName>
</protein>
<evidence type="ECO:0000313" key="2">
    <source>
        <dbReference type="Proteomes" id="UP000091918"/>
    </source>
</evidence>